<protein>
    <submittedName>
        <fullName evidence="1">Uncharacterized protein</fullName>
    </submittedName>
</protein>
<sequence length="147" mass="16450">MAEPVSMTADKLLDICASMDARIASQRGDALGWHKLTVEETEDWISTYITYDAQSVEMVGWQNTEGGQRESLLFWATTRSNGLKTCSYSSSNVGDLLDNLTERLGSPHSLDRDDTKKNITARWVRNDVEYSFVQLRSSVIVTIGPAR</sequence>
<dbReference type="EMBL" id="JACHEG010000007">
    <property type="protein sequence ID" value="MBB6165038.1"/>
    <property type="molecule type" value="Genomic_DNA"/>
</dbReference>
<gene>
    <name evidence="1" type="ORF">HNQ72_004883</name>
</gene>
<keyword evidence="2" id="KW-1185">Reference proteome</keyword>
<dbReference type="Proteomes" id="UP000547879">
    <property type="component" value="Unassembled WGS sequence"/>
</dbReference>
<proteinExistence type="predicted"/>
<comment type="caution">
    <text evidence="1">The sequence shown here is derived from an EMBL/GenBank/DDBJ whole genome shotgun (WGS) entry which is preliminary data.</text>
</comment>
<name>A0A7W9YBU4_9HYPH</name>
<evidence type="ECO:0000313" key="1">
    <source>
        <dbReference type="EMBL" id="MBB6165038.1"/>
    </source>
</evidence>
<dbReference type="RefSeq" id="WP_183995994.1">
    <property type="nucleotide sequence ID" value="NZ_BMHW01000007.1"/>
</dbReference>
<reference evidence="1 2" key="1">
    <citation type="submission" date="2020-08" db="EMBL/GenBank/DDBJ databases">
        <title>Genomic Encyclopedia of Type Strains, Phase IV (KMG-IV): sequencing the most valuable type-strain genomes for metagenomic binning, comparative biology and taxonomic classification.</title>
        <authorList>
            <person name="Goeker M."/>
        </authorList>
    </citation>
    <scope>NUCLEOTIDE SEQUENCE [LARGE SCALE GENOMIC DNA]</scope>
    <source>
        <strain evidence="1 2">DSM 100734</strain>
    </source>
</reference>
<accession>A0A7W9YBU4</accession>
<evidence type="ECO:0000313" key="2">
    <source>
        <dbReference type="Proteomes" id="UP000547879"/>
    </source>
</evidence>
<dbReference type="AlphaFoldDB" id="A0A7W9YBU4"/>
<organism evidence="1 2">
    <name type="scientific">Rhizobium wenxiniae</name>
    <dbReference type="NCBI Taxonomy" id="1737357"/>
    <lineage>
        <taxon>Bacteria</taxon>
        <taxon>Pseudomonadati</taxon>
        <taxon>Pseudomonadota</taxon>
        <taxon>Alphaproteobacteria</taxon>
        <taxon>Hyphomicrobiales</taxon>
        <taxon>Rhizobiaceae</taxon>
        <taxon>Rhizobium/Agrobacterium group</taxon>
        <taxon>Rhizobium</taxon>
    </lineage>
</organism>